<dbReference type="InterPro" id="IPR029045">
    <property type="entry name" value="ClpP/crotonase-like_dom_sf"/>
</dbReference>
<accession>A0A2W5TWP4</accession>
<evidence type="ECO:0000256" key="4">
    <source>
        <dbReference type="ARBA" id="ARBA00022825"/>
    </source>
</evidence>
<keyword evidence="3" id="KW-0378">Hydrolase</keyword>
<proteinExistence type="inferred from homology"/>
<evidence type="ECO:0000256" key="1">
    <source>
        <dbReference type="ARBA" id="ARBA00008683"/>
    </source>
</evidence>
<evidence type="ECO:0000259" key="6">
    <source>
        <dbReference type="Pfam" id="PF01343"/>
    </source>
</evidence>
<dbReference type="GO" id="GO:0008236">
    <property type="term" value="F:serine-type peptidase activity"/>
    <property type="evidence" value="ECO:0007669"/>
    <property type="project" value="UniProtKB-KW"/>
</dbReference>
<evidence type="ECO:0000256" key="2">
    <source>
        <dbReference type="ARBA" id="ARBA00022670"/>
    </source>
</evidence>
<reference evidence="7 8" key="1">
    <citation type="submission" date="2017-08" db="EMBL/GenBank/DDBJ databases">
        <title>Infants hospitalized years apart are colonized by the same room-sourced microbial strains.</title>
        <authorList>
            <person name="Brooks B."/>
            <person name="Olm M.R."/>
            <person name="Firek B.A."/>
            <person name="Baker R."/>
            <person name="Thomas B.C."/>
            <person name="Morowitz M.J."/>
            <person name="Banfield J.F."/>
        </authorList>
    </citation>
    <scope>NUCLEOTIDE SEQUENCE [LARGE SCALE GENOMIC DNA]</scope>
    <source>
        <strain evidence="7">S2_003_000_R2_11</strain>
    </source>
</reference>
<name>A0A2W5TWP4_CERSP</name>
<dbReference type="Gene3D" id="6.20.330.10">
    <property type="match status" value="1"/>
</dbReference>
<sequence>MPLNTQPLLEALTQNPLLIASGSEGLFQSSVTHLVNSEHASKMLDYATVASNDNDDEDFWPTTDGDWRAYYRPYNVKDGTLQIPIMGVLLNRFPFQFGRWATGYKYVEMALKRGLADSNVKRIAFIIDSPGGEVAGCFECGDKIFEARNQKPMRAFAADHAYSAAYLIYSSVGKGNGTVTRSGGVGSIGVVTAHVEYSEALKQMGIKVTFIFAGKHKVDGNSYEKLPEAVKSRIEKRINKIYGVFTSTVARNRDMDDEEVKATEALTYDAQDGIDIGLADRLGSLEDEMAIFNTEANTEDSEMANDNKVETVTKAEHDSALASATAAGIKTGSEQATARINGILACDNAKTRPKAALSFALNTDMTVEAANAVLADLGEETTTAAKVEEKPNATTTTTTTQAKETPFEKHMNGTEQPNVGASAQDDGKDKVSDADLSASILSDYAGATGGTKEKAA</sequence>
<dbReference type="CDD" id="cd07022">
    <property type="entry name" value="S49_Sppa_36K_type"/>
    <property type="match status" value="1"/>
</dbReference>
<comment type="similarity">
    <text evidence="1">Belongs to the peptidase S49 family.</text>
</comment>
<dbReference type="Gene3D" id="3.90.226.10">
    <property type="entry name" value="2-enoyl-CoA Hydratase, Chain A, domain 1"/>
    <property type="match status" value="1"/>
</dbReference>
<evidence type="ECO:0000256" key="3">
    <source>
        <dbReference type="ARBA" id="ARBA00022801"/>
    </source>
</evidence>
<dbReference type="InterPro" id="IPR033855">
    <property type="entry name" value="Protein_C"/>
</dbReference>
<protein>
    <submittedName>
        <fullName evidence="7">Peptidase S49</fullName>
    </submittedName>
</protein>
<feature type="region of interest" description="Disordered" evidence="5">
    <location>
        <begin position="382"/>
        <end position="434"/>
    </location>
</feature>
<dbReference type="PANTHER" id="PTHR33209">
    <property type="entry name" value="PROTEASE 4"/>
    <property type="match status" value="1"/>
</dbReference>
<dbReference type="AlphaFoldDB" id="A0A2W5TWP4"/>
<evidence type="ECO:0000256" key="5">
    <source>
        <dbReference type="SAM" id="MobiDB-lite"/>
    </source>
</evidence>
<keyword evidence="4" id="KW-0720">Serine protease</keyword>
<keyword evidence="2" id="KW-0645">Protease</keyword>
<gene>
    <name evidence="7" type="ORF">DI533_20340</name>
</gene>
<evidence type="ECO:0000313" key="7">
    <source>
        <dbReference type="EMBL" id="PZQ95203.1"/>
    </source>
</evidence>
<dbReference type="EMBL" id="QFQS01000009">
    <property type="protein sequence ID" value="PZQ95203.1"/>
    <property type="molecule type" value="Genomic_DNA"/>
</dbReference>
<dbReference type="InterPro" id="IPR002142">
    <property type="entry name" value="Peptidase_S49"/>
</dbReference>
<dbReference type="PANTHER" id="PTHR33209:SF1">
    <property type="entry name" value="PEPTIDASE S49 DOMAIN-CONTAINING PROTEIN"/>
    <property type="match status" value="1"/>
</dbReference>
<feature type="domain" description="Peptidase S49" evidence="6">
    <location>
        <begin position="148"/>
        <end position="296"/>
    </location>
</feature>
<dbReference type="Pfam" id="PF01343">
    <property type="entry name" value="Peptidase_S49"/>
    <property type="match status" value="1"/>
</dbReference>
<organism evidence="7 8">
    <name type="scientific">Cereibacter sphaeroides</name>
    <name type="common">Rhodobacter sphaeroides</name>
    <dbReference type="NCBI Taxonomy" id="1063"/>
    <lineage>
        <taxon>Bacteria</taxon>
        <taxon>Pseudomonadati</taxon>
        <taxon>Pseudomonadota</taxon>
        <taxon>Alphaproteobacteria</taxon>
        <taxon>Rhodobacterales</taxon>
        <taxon>Paracoccaceae</taxon>
        <taxon>Cereibacter</taxon>
    </lineage>
</organism>
<dbReference type="Proteomes" id="UP000248975">
    <property type="component" value="Unassembled WGS sequence"/>
</dbReference>
<comment type="caution">
    <text evidence="7">The sequence shown here is derived from an EMBL/GenBank/DDBJ whole genome shotgun (WGS) entry which is preliminary data.</text>
</comment>
<dbReference type="GO" id="GO:0006508">
    <property type="term" value="P:proteolysis"/>
    <property type="evidence" value="ECO:0007669"/>
    <property type="project" value="UniProtKB-KW"/>
</dbReference>
<evidence type="ECO:0000313" key="8">
    <source>
        <dbReference type="Proteomes" id="UP000248975"/>
    </source>
</evidence>
<dbReference type="SUPFAM" id="SSF52096">
    <property type="entry name" value="ClpP/crotonase"/>
    <property type="match status" value="1"/>
</dbReference>